<feature type="transmembrane region" description="Helical" evidence="1">
    <location>
        <begin position="229"/>
        <end position="254"/>
    </location>
</feature>
<evidence type="ECO:0000313" key="2">
    <source>
        <dbReference type="EMBL" id="MCZ0859161.1"/>
    </source>
</evidence>
<name>A0ABT4IBR2_9ACTO</name>
<gene>
    <name evidence="2" type="ORF">OHJ16_14045</name>
</gene>
<dbReference type="RefSeq" id="WP_268918437.1">
    <property type="nucleotide sequence ID" value="NZ_CP124548.1"/>
</dbReference>
<reference evidence="2" key="1">
    <citation type="submission" date="2022-10" db="EMBL/GenBank/DDBJ databases">
        <title>Genome sequence of Actinomyces israelii ATCC 10048.</title>
        <authorList>
            <person name="Watt R.M."/>
            <person name="Tong W.M."/>
        </authorList>
    </citation>
    <scope>NUCLEOTIDE SEQUENCE</scope>
    <source>
        <strain evidence="2">ATCC 10048</strain>
    </source>
</reference>
<comment type="caution">
    <text evidence="2">The sequence shown here is derived from an EMBL/GenBank/DDBJ whole genome shotgun (WGS) entry which is preliminary data.</text>
</comment>
<keyword evidence="1" id="KW-0812">Transmembrane</keyword>
<feature type="transmembrane region" description="Helical" evidence="1">
    <location>
        <begin position="260"/>
        <end position="286"/>
    </location>
</feature>
<evidence type="ECO:0000256" key="1">
    <source>
        <dbReference type="SAM" id="Phobius"/>
    </source>
</evidence>
<feature type="transmembrane region" description="Helical" evidence="1">
    <location>
        <begin position="178"/>
        <end position="200"/>
    </location>
</feature>
<proteinExistence type="predicted"/>
<sequence>MTTITLMNSGRSVTEEQQTDAARELRTFLSENDISMIKVSNGDGPPALVVFDPGHKIGWTNSLDAASSTVDPEPGVYTITGSYSDRTWASSGRAPLVPQGLDVLGSVEVSGLTPSNSNLQFVETPGAAPFGTGTMYLGTTDPDAVARIVELVEAQGSRLQSVKQQPPLLTSLVHDAPVAISTIFASLGLVCVMASLALRLPEQREEIRLRALVGATGLELVRDHASRELVPALAGTMIGSGVALATTSLISVSAPGNRELVVVMLGALTGGTVMWIARQATFALVLPSYLKRVVS</sequence>
<accession>A0ABT4IBR2</accession>
<dbReference type="EMBL" id="JAPTMY010000040">
    <property type="protein sequence ID" value="MCZ0859161.1"/>
    <property type="molecule type" value="Genomic_DNA"/>
</dbReference>
<keyword evidence="3" id="KW-1185">Reference proteome</keyword>
<evidence type="ECO:0008006" key="4">
    <source>
        <dbReference type="Google" id="ProtNLM"/>
    </source>
</evidence>
<protein>
    <recommendedName>
        <fullName evidence="4">ABC transporter permease</fullName>
    </recommendedName>
</protein>
<keyword evidence="1" id="KW-0472">Membrane</keyword>
<organism evidence="2 3">
    <name type="scientific">Actinomyces israelii</name>
    <dbReference type="NCBI Taxonomy" id="1659"/>
    <lineage>
        <taxon>Bacteria</taxon>
        <taxon>Bacillati</taxon>
        <taxon>Actinomycetota</taxon>
        <taxon>Actinomycetes</taxon>
        <taxon>Actinomycetales</taxon>
        <taxon>Actinomycetaceae</taxon>
        <taxon>Actinomyces</taxon>
    </lineage>
</organism>
<evidence type="ECO:0000313" key="3">
    <source>
        <dbReference type="Proteomes" id="UP001072034"/>
    </source>
</evidence>
<keyword evidence="1" id="KW-1133">Transmembrane helix</keyword>
<dbReference type="Proteomes" id="UP001072034">
    <property type="component" value="Unassembled WGS sequence"/>
</dbReference>